<feature type="transmembrane region" description="Helical" evidence="1">
    <location>
        <begin position="207"/>
        <end position="230"/>
    </location>
</feature>
<feature type="transmembrane region" description="Helical" evidence="1">
    <location>
        <begin position="288"/>
        <end position="308"/>
    </location>
</feature>
<evidence type="ECO:0000256" key="1">
    <source>
        <dbReference type="SAM" id="Phobius"/>
    </source>
</evidence>
<sequence>MNNYFLTFLIEFFFFTALFLFFCSDWAKKNLRRRKIYLTCLVLTILTQVAAAAVLRREVGDVMLFSGTGWHLRHKIDYYFIDSDHSQYPFFPVMIFIYAPINWFIETVFPGLTFSFYLKLLLLVGLYYLAFKIKDRARRLQFLTAPVTYATVVFHGQTDVLVTALLVLASSRKLVLSALSFAVSIGVKTWPALLWPVFARRLKLKPLLVFTAIIWFFLFADVFAYTRYVFGSGFRVVLPAVLKAGGPPGQWGLTYFFPQFSLPFFAVLFAAGQWLLLKIKAPFYQQVFINLLFIYLILPRWGIQYLFWLWPFLFLTKLIDRLPGVKTYLLAVFSYLFLNYANVASGLTVFSSKLIWLLGLIIWFIFLFWFIVLLLPTLQARGLAAGGRPPRR</sequence>
<dbReference type="EMBL" id="LCNT01000005">
    <property type="protein sequence ID" value="KKU60985.1"/>
    <property type="molecule type" value="Genomic_DNA"/>
</dbReference>
<dbReference type="AlphaFoldDB" id="A0A0G1UTD4"/>
<feature type="transmembrane region" description="Helical" evidence="1">
    <location>
        <begin position="108"/>
        <end position="130"/>
    </location>
</feature>
<keyword evidence="1" id="KW-0472">Membrane</keyword>
<evidence type="ECO:0000313" key="2">
    <source>
        <dbReference type="EMBL" id="KKU60985.1"/>
    </source>
</evidence>
<protein>
    <submittedName>
        <fullName evidence="2">Uncharacterized protein</fullName>
    </submittedName>
</protein>
<feature type="transmembrane region" description="Helical" evidence="1">
    <location>
        <begin position="354"/>
        <end position="375"/>
    </location>
</feature>
<organism evidence="2 3">
    <name type="scientific">Candidatus Beckwithbacteria bacterium GW2011_GWB1_47_15</name>
    <dbReference type="NCBI Taxonomy" id="1618371"/>
    <lineage>
        <taxon>Bacteria</taxon>
        <taxon>Candidatus Beckwithiibacteriota</taxon>
    </lineage>
</organism>
<feature type="transmembrane region" description="Helical" evidence="1">
    <location>
        <begin position="36"/>
        <end position="55"/>
    </location>
</feature>
<comment type="caution">
    <text evidence="2">The sequence shown here is derived from an EMBL/GenBank/DDBJ whole genome shotgun (WGS) entry which is preliminary data.</text>
</comment>
<proteinExistence type="predicted"/>
<name>A0A0G1UTD4_9BACT</name>
<keyword evidence="1" id="KW-1133">Transmembrane helix</keyword>
<accession>A0A0G1UTD4</accession>
<reference evidence="2 3" key="1">
    <citation type="journal article" date="2015" name="Nature">
        <title>rRNA introns, odd ribosomes, and small enigmatic genomes across a large radiation of phyla.</title>
        <authorList>
            <person name="Brown C.T."/>
            <person name="Hug L.A."/>
            <person name="Thomas B.C."/>
            <person name="Sharon I."/>
            <person name="Castelle C.J."/>
            <person name="Singh A."/>
            <person name="Wilkins M.J."/>
            <person name="Williams K.H."/>
            <person name="Banfield J.F."/>
        </authorList>
    </citation>
    <scope>NUCLEOTIDE SEQUENCE [LARGE SCALE GENOMIC DNA]</scope>
</reference>
<keyword evidence="1" id="KW-0812">Transmembrane</keyword>
<gene>
    <name evidence="2" type="ORF">UX85_C0005G0023</name>
</gene>
<evidence type="ECO:0000313" key="3">
    <source>
        <dbReference type="Proteomes" id="UP000033860"/>
    </source>
</evidence>
<dbReference type="Proteomes" id="UP000033860">
    <property type="component" value="Unassembled WGS sequence"/>
</dbReference>
<feature type="transmembrane region" description="Helical" evidence="1">
    <location>
        <begin position="6"/>
        <end position="24"/>
    </location>
</feature>
<feature type="transmembrane region" description="Helical" evidence="1">
    <location>
        <begin position="142"/>
        <end position="168"/>
    </location>
</feature>
<feature type="transmembrane region" description="Helical" evidence="1">
    <location>
        <begin position="328"/>
        <end position="347"/>
    </location>
</feature>
<feature type="transmembrane region" description="Helical" evidence="1">
    <location>
        <begin position="256"/>
        <end position="276"/>
    </location>
</feature>